<dbReference type="RefSeq" id="WP_281793277.1">
    <property type="nucleotide sequence ID" value="NZ_BSDR01000001.1"/>
</dbReference>
<dbReference type="AlphaFoldDB" id="A0A9W6D4H2"/>
<organism evidence="1 2">
    <name type="scientific">Desulforhabdus amnigena</name>
    <dbReference type="NCBI Taxonomy" id="40218"/>
    <lineage>
        <taxon>Bacteria</taxon>
        <taxon>Pseudomonadati</taxon>
        <taxon>Thermodesulfobacteriota</taxon>
        <taxon>Syntrophobacteria</taxon>
        <taxon>Syntrophobacterales</taxon>
        <taxon>Syntrophobacteraceae</taxon>
        <taxon>Desulforhabdus</taxon>
    </lineage>
</organism>
<name>A0A9W6D4H2_9BACT</name>
<gene>
    <name evidence="1" type="ORF">DAMNIGENAA_14350</name>
</gene>
<comment type="caution">
    <text evidence="1">The sequence shown here is derived from an EMBL/GenBank/DDBJ whole genome shotgun (WGS) entry which is preliminary data.</text>
</comment>
<dbReference type="EMBL" id="BSDR01000001">
    <property type="protein sequence ID" value="GLI34002.1"/>
    <property type="molecule type" value="Genomic_DNA"/>
</dbReference>
<protein>
    <submittedName>
        <fullName evidence="1">Uncharacterized protein</fullName>
    </submittedName>
</protein>
<keyword evidence="2" id="KW-1185">Reference proteome</keyword>
<accession>A0A9W6D4H2</accession>
<evidence type="ECO:0000313" key="2">
    <source>
        <dbReference type="Proteomes" id="UP001144372"/>
    </source>
</evidence>
<dbReference type="Proteomes" id="UP001144372">
    <property type="component" value="Unassembled WGS sequence"/>
</dbReference>
<sequence>MSRKKTFDDGSYVEWVDRETLKYTSGDFSVLVWVDFEPGLFSGGRIIKASSIKNWDAKPAGSPATIDEDIKQDIINKIQQYYKSFKKKYRVEKSSD</sequence>
<reference evidence="1" key="1">
    <citation type="submission" date="2022-12" db="EMBL/GenBank/DDBJ databases">
        <title>Reference genome sequencing for broad-spectrum identification of bacterial and archaeal isolates by mass spectrometry.</title>
        <authorList>
            <person name="Sekiguchi Y."/>
            <person name="Tourlousse D.M."/>
        </authorList>
    </citation>
    <scope>NUCLEOTIDE SEQUENCE</scope>
    <source>
        <strain evidence="1">ASRB1</strain>
    </source>
</reference>
<evidence type="ECO:0000313" key="1">
    <source>
        <dbReference type="EMBL" id="GLI34002.1"/>
    </source>
</evidence>
<proteinExistence type="predicted"/>